<proteinExistence type="predicted"/>
<reference evidence="4" key="1">
    <citation type="journal article" date="2023" name="Insect Mol. Biol.">
        <title>Genome sequencing provides insights into the evolution of gene families encoding plant cell wall-degrading enzymes in longhorned beetles.</title>
        <authorList>
            <person name="Shin N.R."/>
            <person name="Okamura Y."/>
            <person name="Kirsch R."/>
            <person name="Pauchet Y."/>
        </authorList>
    </citation>
    <scope>NUCLEOTIDE SEQUENCE</scope>
    <source>
        <strain evidence="4">RBIC_L_NR</strain>
    </source>
</reference>
<comment type="cofactor">
    <cofactor evidence="1">
        <name>a divalent metal cation</name>
        <dbReference type="ChEBI" id="CHEBI:60240"/>
    </cofactor>
</comment>
<gene>
    <name evidence="4" type="ORF">NQ314_010673</name>
</gene>
<dbReference type="Proteomes" id="UP001162156">
    <property type="component" value="Unassembled WGS sequence"/>
</dbReference>
<dbReference type="AlphaFoldDB" id="A0AAV8XQQ7"/>
<name>A0AAV8XQQ7_9CUCU</name>
<dbReference type="GO" id="GO:0046872">
    <property type="term" value="F:metal ion binding"/>
    <property type="evidence" value="ECO:0007669"/>
    <property type="project" value="UniProtKB-KW"/>
</dbReference>
<keyword evidence="5" id="KW-1185">Reference proteome</keyword>
<evidence type="ECO:0000313" key="5">
    <source>
        <dbReference type="Proteomes" id="UP001162156"/>
    </source>
</evidence>
<protein>
    <recommendedName>
        <fullName evidence="3">DDE Tnp4 domain-containing protein</fullName>
    </recommendedName>
</protein>
<evidence type="ECO:0000259" key="3">
    <source>
        <dbReference type="Pfam" id="PF13359"/>
    </source>
</evidence>
<evidence type="ECO:0000256" key="2">
    <source>
        <dbReference type="ARBA" id="ARBA00022723"/>
    </source>
</evidence>
<comment type="caution">
    <text evidence="4">The sequence shown here is derived from an EMBL/GenBank/DDBJ whole genome shotgun (WGS) entry which is preliminary data.</text>
</comment>
<evidence type="ECO:0000256" key="1">
    <source>
        <dbReference type="ARBA" id="ARBA00001968"/>
    </source>
</evidence>
<accession>A0AAV8XQQ7</accession>
<dbReference type="InterPro" id="IPR027806">
    <property type="entry name" value="HARBI1_dom"/>
</dbReference>
<organism evidence="4 5">
    <name type="scientific">Rhamnusium bicolor</name>
    <dbReference type="NCBI Taxonomy" id="1586634"/>
    <lineage>
        <taxon>Eukaryota</taxon>
        <taxon>Metazoa</taxon>
        <taxon>Ecdysozoa</taxon>
        <taxon>Arthropoda</taxon>
        <taxon>Hexapoda</taxon>
        <taxon>Insecta</taxon>
        <taxon>Pterygota</taxon>
        <taxon>Neoptera</taxon>
        <taxon>Endopterygota</taxon>
        <taxon>Coleoptera</taxon>
        <taxon>Polyphaga</taxon>
        <taxon>Cucujiformia</taxon>
        <taxon>Chrysomeloidea</taxon>
        <taxon>Cerambycidae</taxon>
        <taxon>Lepturinae</taxon>
        <taxon>Rhagiini</taxon>
        <taxon>Rhamnusium</taxon>
    </lineage>
</organism>
<evidence type="ECO:0000313" key="4">
    <source>
        <dbReference type="EMBL" id="KAJ8940595.1"/>
    </source>
</evidence>
<feature type="domain" description="DDE Tnp4" evidence="3">
    <location>
        <begin position="4"/>
        <end position="78"/>
    </location>
</feature>
<sequence length="89" mass="10196">MGCDEAFALSKNFLKPFPGSRPLIAKQKGFNYRLCGARRVVENALGMLALRFRIFRKLICLYVENIDIIVSCACLLHNLKKKNIPKRLQ</sequence>
<dbReference type="EMBL" id="JANEYF010002970">
    <property type="protein sequence ID" value="KAJ8940595.1"/>
    <property type="molecule type" value="Genomic_DNA"/>
</dbReference>
<keyword evidence="2" id="KW-0479">Metal-binding</keyword>
<dbReference type="Pfam" id="PF13359">
    <property type="entry name" value="DDE_Tnp_4"/>
    <property type="match status" value="1"/>
</dbReference>